<name>A0A512C3N3_9HYPH</name>
<protein>
    <submittedName>
        <fullName evidence="1">Uncharacterized protein</fullName>
    </submittedName>
</protein>
<accession>A0A512C3N3</accession>
<comment type="caution">
    <text evidence="1">The sequence shown here is derived from an EMBL/GenBank/DDBJ whole genome shotgun (WGS) entry which is preliminary data.</text>
</comment>
<dbReference type="AlphaFoldDB" id="A0A512C3N3"/>
<gene>
    <name evidence="1" type="ORF">MAE02_65090</name>
</gene>
<proteinExistence type="predicted"/>
<evidence type="ECO:0000313" key="1">
    <source>
        <dbReference type="EMBL" id="GEO18813.1"/>
    </source>
</evidence>
<reference evidence="1 2" key="1">
    <citation type="submission" date="2019-07" db="EMBL/GenBank/DDBJ databases">
        <title>Whole genome shotgun sequence of Microvirga aerophila NBRC 106136.</title>
        <authorList>
            <person name="Hosoyama A."/>
            <person name="Uohara A."/>
            <person name="Ohji S."/>
            <person name="Ichikawa N."/>
        </authorList>
    </citation>
    <scope>NUCLEOTIDE SEQUENCE [LARGE SCALE GENOMIC DNA]</scope>
    <source>
        <strain evidence="1 2">NBRC 106136</strain>
    </source>
</reference>
<keyword evidence="2" id="KW-1185">Reference proteome</keyword>
<organism evidence="1 2">
    <name type="scientific">Microvirga aerophila</name>
    <dbReference type="NCBI Taxonomy" id="670291"/>
    <lineage>
        <taxon>Bacteria</taxon>
        <taxon>Pseudomonadati</taxon>
        <taxon>Pseudomonadota</taxon>
        <taxon>Alphaproteobacteria</taxon>
        <taxon>Hyphomicrobiales</taxon>
        <taxon>Methylobacteriaceae</taxon>
        <taxon>Microvirga</taxon>
    </lineage>
</organism>
<evidence type="ECO:0000313" key="2">
    <source>
        <dbReference type="Proteomes" id="UP000321085"/>
    </source>
</evidence>
<dbReference type="EMBL" id="BJYU01000250">
    <property type="protein sequence ID" value="GEO18813.1"/>
    <property type="molecule type" value="Genomic_DNA"/>
</dbReference>
<dbReference type="Proteomes" id="UP000321085">
    <property type="component" value="Unassembled WGS sequence"/>
</dbReference>
<sequence>MEDWHPVSLALHDGTPVFLWVKDEPPTYQAAVFGTDDTRGVSYPTPTSTL</sequence>